<feature type="compositionally biased region" description="Low complexity" evidence="1">
    <location>
        <begin position="599"/>
        <end position="609"/>
    </location>
</feature>
<protein>
    <submittedName>
        <fullName evidence="2">Uncharacterized protein</fullName>
    </submittedName>
</protein>
<evidence type="ECO:0000256" key="1">
    <source>
        <dbReference type="SAM" id="MobiDB-lite"/>
    </source>
</evidence>
<organism evidence="2">
    <name type="scientific">Tanacetum cinerariifolium</name>
    <name type="common">Dalmatian daisy</name>
    <name type="synonym">Chrysanthemum cinerariifolium</name>
    <dbReference type="NCBI Taxonomy" id="118510"/>
    <lineage>
        <taxon>Eukaryota</taxon>
        <taxon>Viridiplantae</taxon>
        <taxon>Streptophyta</taxon>
        <taxon>Embryophyta</taxon>
        <taxon>Tracheophyta</taxon>
        <taxon>Spermatophyta</taxon>
        <taxon>Magnoliopsida</taxon>
        <taxon>eudicotyledons</taxon>
        <taxon>Gunneridae</taxon>
        <taxon>Pentapetalae</taxon>
        <taxon>asterids</taxon>
        <taxon>campanulids</taxon>
        <taxon>Asterales</taxon>
        <taxon>Asteraceae</taxon>
        <taxon>Asteroideae</taxon>
        <taxon>Anthemideae</taxon>
        <taxon>Anthemidinae</taxon>
        <taxon>Tanacetum</taxon>
    </lineage>
</organism>
<feature type="region of interest" description="Disordered" evidence="1">
    <location>
        <begin position="851"/>
        <end position="873"/>
    </location>
</feature>
<feature type="compositionally biased region" description="Basic and acidic residues" evidence="1">
    <location>
        <begin position="853"/>
        <end position="867"/>
    </location>
</feature>
<dbReference type="AlphaFoldDB" id="A0A699GEG1"/>
<feature type="compositionally biased region" description="Basic residues" evidence="1">
    <location>
        <begin position="677"/>
        <end position="691"/>
    </location>
</feature>
<feature type="region of interest" description="Disordered" evidence="1">
    <location>
        <begin position="495"/>
        <end position="727"/>
    </location>
</feature>
<feature type="compositionally biased region" description="Basic residues" evidence="1">
    <location>
        <begin position="706"/>
        <end position="715"/>
    </location>
</feature>
<feature type="compositionally biased region" description="Low complexity" evidence="1">
    <location>
        <begin position="398"/>
        <end position="421"/>
    </location>
</feature>
<gene>
    <name evidence="2" type="ORF">Tci_000019</name>
</gene>
<accession>A0A699GEG1</accession>
<comment type="caution">
    <text evidence="2">The sequence shown here is derived from an EMBL/GenBank/DDBJ whole genome shotgun (WGS) entry which is preliminary data.</text>
</comment>
<name>A0A699GEG1_TANCI</name>
<feature type="compositionally biased region" description="Basic and acidic residues" evidence="1">
    <location>
        <begin position="716"/>
        <end position="727"/>
    </location>
</feature>
<feature type="region of interest" description="Disordered" evidence="1">
    <location>
        <begin position="368"/>
        <end position="427"/>
    </location>
</feature>
<reference evidence="2" key="1">
    <citation type="journal article" date="2019" name="Sci. Rep.">
        <title>Draft genome of Tanacetum cinerariifolium, the natural source of mosquito coil.</title>
        <authorList>
            <person name="Yamashiro T."/>
            <person name="Shiraishi A."/>
            <person name="Satake H."/>
            <person name="Nakayama K."/>
        </authorList>
    </citation>
    <scope>NUCLEOTIDE SEQUENCE</scope>
</reference>
<feature type="region of interest" description="Disordered" evidence="1">
    <location>
        <begin position="443"/>
        <end position="468"/>
    </location>
</feature>
<proteinExistence type="predicted"/>
<feature type="compositionally biased region" description="Basic and acidic residues" evidence="1">
    <location>
        <begin position="522"/>
        <end position="534"/>
    </location>
</feature>
<dbReference type="EMBL" id="BKCJ010000001">
    <property type="protein sequence ID" value="GEU28041.1"/>
    <property type="molecule type" value="Genomic_DNA"/>
</dbReference>
<sequence>MTLSELAAQTLQPLTEKLDHLAEQMDDLDAYLPEAAVAPQSWYATVADAKFHWYDLIAGFPGRPDIHDPIGRYQRRMQFELEAVAEKHHIFFALTCPPVRFDADAAVHWGFFSLKLTLPLLMGVAQARDSITIELKPPFAATLKKPRVTLTPNFVTLNWGGLVEAFSVHDIVQTHAPDKAPCRVVYVGQTRDPDALLARARLPALQKLHARHKEDVDTLLLVQQLDVRVTCADGDPADLPRNAHPRAAAVLQAARMDMLEAALIRHFEGSASPVRKLEERQQRSERLVAVQQAHQVVQFTIDLQWPDAGSYDKIGSEHVAAATRHLLSCFVADGVQRLYCMITRVYPSVVLSHRHRSLHHDERFYRPDRQRSRAGTIAGRTGPGSAARGCPRTVPRPARASGGLDGRSAAAAASAQHGGADVARDRVRRQVPLVRPVCRLSRTARYPRPGRPPAAPHAVRPGSDDGKAADLFCHQPPHRALRYRPQRQLGILFAQTDGTDPGGIGRQARDGADGTDGAVCRHAQEAGRDHDRPLYHPQLGRAGGGTVDPRSAAKLHSRPETSQQGAIRGPDQGPCRKTGARAPVGGAAHPPEQQRRQRPAAAGAAPAGGSDVRRWRSGRQPREPERGSGRHAAQGPGGHHRMRFDPLFRGPDHAGAQQPRGGSAARTPARDRSGQPPRRHPHRPAHRRRQSVQRAVLKRGAGVARAHLRLHRARRRGDDHAGTATAEEKGLDCRQRLLQVGQQIVAGLDVDGPQHPPASGMQTHSVRPCHDRSRYIQFPAPTPVFDCLPHAGRARRCRRRGAGRLAALARQRPAGRAIGRGMAGHHHHPAGHRPPARTPGRARLIRRLVAARADSRTRRAHSGDQRRTGQRRLAGVFMGAGTAVARRARSVPDAASIRPRLCRHRQHAGQERSGLPADGASRPGARATANAAL</sequence>
<evidence type="ECO:0000313" key="2">
    <source>
        <dbReference type="EMBL" id="GEU28041.1"/>
    </source>
</evidence>
<feature type="region of interest" description="Disordered" evidence="1">
    <location>
        <begin position="904"/>
        <end position="933"/>
    </location>
</feature>
<feature type="compositionally biased region" description="Basic and acidic residues" evidence="1">
    <location>
        <begin position="643"/>
        <end position="652"/>
    </location>
</feature>